<organism evidence="2 3">
    <name type="scientific">Sphingomonas canadensis</name>
    <dbReference type="NCBI Taxonomy" id="1219257"/>
    <lineage>
        <taxon>Bacteria</taxon>
        <taxon>Pseudomonadati</taxon>
        <taxon>Pseudomonadota</taxon>
        <taxon>Alphaproteobacteria</taxon>
        <taxon>Sphingomonadales</taxon>
        <taxon>Sphingomonadaceae</taxon>
        <taxon>Sphingomonas</taxon>
    </lineage>
</organism>
<dbReference type="InterPro" id="IPR050583">
    <property type="entry name" value="Mycobacterial_A85_antigen"/>
</dbReference>
<dbReference type="PANTHER" id="PTHR48098:SF1">
    <property type="entry name" value="DIACYLGLYCEROL ACYLTRANSFERASE_MYCOLYLTRANSFERASE AG85A"/>
    <property type="match status" value="1"/>
</dbReference>
<reference evidence="3" key="1">
    <citation type="journal article" date="2019" name="Int. J. Syst. Evol. Microbiol.">
        <title>The Global Catalogue of Microorganisms (GCM) 10K type strain sequencing project: providing services to taxonomists for standard genome sequencing and annotation.</title>
        <authorList>
            <consortium name="The Broad Institute Genomics Platform"/>
            <consortium name="The Broad Institute Genome Sequencing Center for Infectious Disease"/>
            <person name="Wu L."/>
            <person name="Ma J."/>
        </authorList>
    </citation>
    <scope>NUCLEOTIDE SEQUENCE [LARGE SCALE GENOMIC DNA]</scope>
    <source>
        <strain evidence="3">CCUG 62982</strain>
    </source>
</reference>
<feature type="signal peptide" evidence="1">
    <location>
        <begin position="1"/>
        <end position="21"/>
    </location>
</feature>
<dbReference type="GO" id="GO:0016787">
    <property type="term" value="F:hydrolase activity"/>
    <property type="evidence" value="ECO:0007669"/>
    <property type="project" value="UniProtKB-KW"/>
</dbReference>
<dbReference type="SUPFAM" id="SSF53474">
    <property type="entry name" value="alpha/beta-Hydrolases"/>
    <property type="match status" value="1"/>
</dbReference>
<keyword evidence="1" id="KW-0732">Signal</keyword>
<evidence type="ECO:0000313" key="3">
    <source>
        <dbReference type="Proteomes" id="UP001596977"/>
    </source>
</evidence>
<name>A0ABW3HAE9_9SPHN</name>
<proteinExistence type="predicted"/>
<dbReference type="InterPro" id="IPR029058">
    <property type="entry name" value="AB_hydrolase_fold"/>
</dbReference>
<dbReference type="Gene3D" id="3.40.50.1820">
    <property type="entry name" value="alpha/beta hydrolase"/>
    <property type="match status" value="1"/>
</dbReference>
<evidence type="ECO:0000256" key="1">
    <source>
        <dbReference type="SAM" id="SignalP"/>
    </source>
</evidence>
<gene>
    <name evidence="2" type="ORF">ACFQ1E_18745</name>
</gene>
<keyword evidence="3" id="KW-1185">Reference proteome</keyword>
<protein>
    <submittedName>
        <fullName evidence="2">Alpha/beta hydrolase</fullName>
    </submittedName>
</protein>
<dbReference type="Pfam" id="PF00756">
    <property type="entry name" value="Esterase"/>
    <property type="match status" value="1"/>
</dbReference>
<dbReference type="EMBL" id="JBHTJG010000012">
    <property type="protein sequence ID" value="MFD0948383.1"/>
    <property type="molecule type" value="Genomic_DNA"/>
</dbReference>
<dbReference type="PANTHER" id="PTHR48098">
    <property type="entry name" value="ENTEROCHELIN ESTERASE-RELATED"/>
    <property type="match status" value="1"/>
</dbReference>
<keyword evidence="2" id="KW-0378">Hydrolase</keyword>
<dbReference type="Proteomes" id="UP001596977">
    <property type="component" value="Unassembled WGS sequence"/>
</dbReference>
<evidence type="ECO:0000313" key="2">
    <source>
        <dbReference type="EMBL" id="MFD0948383.1"/>
    </source>
</evidence>
<feature type="chain" id="PRO_5047462250" evidence="1">
    <location>
        <begin position="22"/>
        <end position="333"/>
    </location>
</feature>
<accession>A0ABW3HAE9</accession>
<dbReference type="InterPro" id="IPR000801">
    <property type="entry name" value="Esterase-like"/>
</dbReference>
<comment type="caution">
    <text evidence="2">The sequence shown here is derived from an EMBL/GenBank/DDBJ whole genome shotgun (WGS) entry which is preliminary data.</text>
</comment>
<sequence>MLRRAAVALAVLALLWGGAAAAQVTVQKIAVHGPSIEGNLEGNSADREVFVILPASYAKQPKRRYPVVYFLHGFTATAEGYMKYLSAAQAADTAFAKGQEMILVLPDSYTRHGGSMYSSSTTIGDFETFVARDLVAYIDGHYRTIAKRESRGLSGHSMGGYGTMRLAMKHPGVFSSYYAMSSCCLAPRTDTLEQAKAIASVTMEQALKGDFMVRAGITTAVAWSPAPDKPPFYADFPYKDGALDQSVFARWAANAPLAMLPQYVPGMRSITAMALDVGDKDFLLADNQALHAALVRYGVAHDWTVYDGDHGNRIPDRFRDNLLPFFQAHLKGM</sequence>